<feature type="compositionally biased region" description="Polar residues" evidence="1">
    <location>
        <begin position="504"/>
        <end position="523"/>
    </location>
</feature>
<gene>
    <name evidence="2" type="ORF">FA15DRAFT_89190</name>
</gene>
<feature type="region of interest" description="Disordered" evidence="1">
    <location>
        <begin position="454"/>
        <end position="553"/>
    </location>
</feature>
<evidence type="ECO:0000313" key="3">
    <source>
        <dbReference type="Proteomes" id="UP000307440"/>
    </source>
</evidence>
<feature type="compositionally biased region" description="Basic and acidic residues" evidence="1">
    <location>
        <begin position="479"/>
        <end position="494"/>
    </location>
</feature>
<proteinExistence type="predicted"/>
<dbReference type="Proteomes" id="UP000307440">
    <property type="component" value="Unassembled WGS sequence"/>
</dbReference>
<feature type="compositionally biased region" description="Low complexity" evidence="1">
    <location>
        <begin position="271"/>
        <end position="281"/>
    </location>
</feature>
<protein>
    <submittedName>
        <fullName evidence="2">Uncharacterized protein</fullName>
    </submittedName>
</protein>
<feature type="region of interest" description="Disordered" evidence="1">
    <location>
        <begin position="1"/>
        <end position="84"/>
    </location>
</feature>
<keyword evidence="3" id="KW-1185">Reference proteome</keyword>
<reference evidence="2 3" key="1">
    <citation type="journal article" date="2019" name="Nat. Ecol. Evol.">
        <title>Megaphylogeny resolves global patterns of mushroom evolution.</title>
        <authorList>
            <person name="Varga T."/>
            <person name="Krizsan K."/>
            <person name="Foldi C."/>
            <person name="Dima B."/>
            <person name="Sanchez-Garcia M."/>
            <person name="Sanchez-Ramirez S."/>
            <person name="Szollosi G.J."/>
            <person name="Szarkandi J.G."/>
            <person name="Papp V."/>
            <person name="Albert L."/>
            <person name="Andreopoulos W."/>
            <person name="Angelini C."/>
            <person name="Antonin V."/>
            <person name="Barry K.W."/>
            <person name="Bougher N.L."/>
            <person name="Buchanan P."/>
            <person name="Buyck B."/>
            <person name="Bense V."/>
            <person name="Catcheside P."/>
            <person name="Chovatia M."/>
            <person name="Cooper J."/>
            <person name="Damon W."/>
            <person name="Desjardin D."/>
            <person name="Finy P."/>
            <person name="Geml J."/>
            <person name="Haridas S."/>
            <person name="Hughes K."/>
            <person name="Justo A."/>
            <person name="Karasinski D."/>
            <person name="Kautmanova I."/>
            <person name="Kiss B."/>
            <person name="Kocsube S."/>
            <person name="Kotiranta H."/>
            <person name="LaButti K.M."/>
            <person name="Lechner B.E."/>
            <person name="Liimatainen K."/>
            <person name="Lipzen A."/>
            <person name="Lukacs Z."/>
            <person name="Mihaltcheva S."/>
            <person name="Morgado L.N."/>
            <person name="Niskanen T."/>
            <person name="Noordeloos M.E."/>
            <person name="Ohm R.A."/>
            <person name="Ortiz-Santana B."/>
            <person name="Ovrebo C."/>
            <person name="Racz N."/>
            <person name="Riley R."/>
            <person name="Savchenko A."/>
            <person name="Shiryaev A."/>
            <person name="Soop K."/>
            <person name="Spirin V."/>
            <person name="Szebenyi C."/>
            <person name="Tomsovsky M."/>
            <person name="Tulloss R.E."/>
            <person name="Uehling J."/>
            <person name="Grigoriev I.V."/>
            <person name="Vagvolgyi C."/>
            <person name="Papp T."/>
            <person name="Martin F.M."/>
            <person name="Miettinen O."/>
            <person name="Hibbett D.S."/>
            <person name="Nagy L.G."/>
        </authorList>
    </citation>
    <scope>NUCLEOTIDE SEQUENCE [LARGE SCALE GENOMIC DNA]</scope>
    <source>
        <strain evidence="2 3">CBS 121175</strain>
    </source>
</reference>
<organism evidence="2 3">
    <name type="scientific">Coprinopsis marcescibilis</name>
    <name type="common">Agaric fungus</name>
    <name type="synonym">Psathyrella marcescibilis</name>
    <dbReference type="NCBI Taxonomy" id="230819"/>
    <lineage>
        <taxon>Eukaryota</taxon>
        <taxon>Fungi</taxon>
        <taxon>Dikarya</taxon>
        <taxon>Basidiomycota</taxon>
        <taxon>Agaricomycotina</taxon>
        <taxon>Agaricomycetes</taxon>
        <taxon>Agaricomycetidae</taxon>
        <taxon>Agaricales</taxon>
        <taxon>Agaricineae</taxon>
        <taxon>Psathyrellaceae</taxon>
        <taxon>Coprinopsis</taxon>
    </lineage>
</organism>
<feature type="region of interest" description="Disordered" evidence="1">
    <location>
        <begin position="588"/>
        <end position="656"/>
    </location>
</feature>
<sequence>MMGSPHSESRARDSPNAPPDPAEANAGVTESIPIEPDTSPQRSASRLVRLLTGTPRKHGRSRSPPHAPLQLRPSKRMPVAQSAFSKELRQAALRERGLLPPLPSKDLSQLEREQDRVLSVVKLMNEGDADMLVDNLGLTAADLIKQEWESRNRQGGSDDTVRRDRFKAFEFGGEHDAVTTAGLLESHFGGHEMQRGGHRHSLSQPNLRVTGSLKDRRRSLSLQNQALPRTPTVGTVPPLPPPLSPILGYSPPTLQMQLEPCIYDPRLEPKTISTSTSTSRSGPVSLKSKSSFESGTSEHEPNAKSPPILWGHMPSGLEFPLTMEPASPSEIPPPPTQKPVDNSNAPPASQTDESISTTPSQQDSSHKRHSSSSTSLESASPTITTPDSSGGGGIGNARPKTGGGQKEKENVVIGDGENEVKSNTVILENLIENKLCALGFVDEIGVIVGEKVKEHSAGDSEEESVLKDVLPPPIPPRNPRREQEREKEKQDDAHSPSLLAPDQELSTPPISSQPTPLDSSSATPMGAPITRRKTINPFKRNQQVNGAPKRTMASQFSTIGRSVVGSVLRPSRHNSEVIKGGIIGGSLFVQGGRHAPPPSPTKTQTQVQSPPGSPSQRHHWPKNAGVGVQQQSSPVLRQAVSPTLHSTGSILAEASNIEDEEQRRMAEMMFLS</sequence>
<evidence type="ECO:0000313" key="2">
    <source>
        <dbReference type="EMBL" id="TFK28146.1"/>
    </source>
</evidence>
<feature type="compositionally biased region" description="Polar residues" evidence="1">
    <location>
        <begin position="628"/>
        <end position="649"/>
    </location>
</feature>
<dbReference type="EMBL" id="ML210158">
    <property type="protein sequence ID" value="TFK28146.1"/>
    <property type="molecule type" value="Genomic_DNA"/>
</dbReference>
<feature type="compositionally biased region" description="Low complexity" evidence="1">
    <location>
        <begin position="371"/>
        <end position="380"/>
    </location>
</feature>
<feature type="compositionally biased region" description="Polar residues" evidence="1">
    <location>
        <begin position="601"/>
        <end position="610"/>
    </location>
</feature>
<name>A0A5C3L7V8_COPMA</name>
<feature type="region of interest" description="Disordered" evidence="1">
    <location>
        <begin position="268"/>
        <end position="420"/>
    </location>
</feature>
<evidence type="ECO:0000256" key="1">
    <source>
        <dbReference type="SAM" id="MobiDB-lite"/>
    </source>
</evidence>
<accession>A0A5C3L7V8</accession>
<dbReference type="AlphaFoldDB" id="A0A5C3L7V8"/>
<feature type="compositionally biased region" description="Polar residues" evidence="1">
    <location>
        <begin position="339"/>
        <end position="359"/>
    </location>
</feature>
<dbReference type="OrthoDB" id="3168445at2759"/>